<dbReference type="Pfam" id="PF26314">
    <property type="entry name" value="MptA_B_family"/>
    <property type="match status" value="1"/>
</dbReference>
<dbReference type="eggNOG" id="ENOG50311ZM">
    <property type="taxonomic scope" value="Bacteria"/>
</dbReference>
<keyword evidence="3" id="KW-1185">Reference proteome</keyword>
<reference evidence="2 3" key="1">
    <citation type="submission" date="2013-08" db="EMBL/GenBank/DDBJ databases">
        <title>The genome sequence of Knoellia aerolata.</title>
        <authorList>
            <person name="Zhu W."/>
            <person name="Wang G."/>
        </authorList>
    </citation>
    <scope>NUCLEOTIDE SEQUENCE [LARGE SCALE GENOMIC DNA]</scope>
    <source>
        <strain evidence="2 3">DSM 18566</strain>
    </source>
</reference>
<evidence type="ECO:0000313" key="2">
    <source>
        <dbReference type="EMBL" id="KGN39684.1"/>
    </source>
</evidence>
<dbReference type="STRING" id="1385519.N801_16060"/>
<feature type="transmembrane region" description="Helical" evidence="1">
    <location>
        <begin position="263"/>
        <end position="291"/>
    </location>
</feature>
<protein>
    <recommendedName>
        <fullName evidence="4">DUF2029 domain-containing protein</fullName>
    </recommendedName>
</protein>
<feature type="transmembrane region" description="Helical" evidence="1">
    <location>
        <begin position="354"/>
        <end position="373"/>
    </location>
</feature>
<accession>A0A0A0JSK2</accession>
<feature type="transmembrane region" description="Helical" evidence="1">
    <location>
        <begin position="298"/>
        <end position="316"/>
    </location>
</feature>
<evidence type="ECO:0008006" key="4">
    <source>
        <dbReference type="Google" id="ProtNLM"/>
    </source>
</evidence>
<sequence>MHPVSQRVSDIGGRLARGPVGARLRTGLLVLSFALLLLVGLTLPNAAASDLGDRGWAPGTLLPFALGPALVTAAMWTAYTVGALAVALSLLRRDGELPRPVVGALAVAAALTTPFGSGDHVSYAAYGRILSLGDNPWLESPDRWRGGADPVVSRVEAPWTEEPSVYGPFATLVQGLTSLGGGDSLRETVWLWQLVVVASWLAVRWCLRRLLPGNGARIDAVWTANPLVFSVGLLGAHVDLLATALGVAAVWAAHRHVGVGGAVLAGTLGALAVSSKFTYAVFLVALLLALGGRRLGRSVVLVVSAVVVTGALHVWAGPHVYDQLGRSARAVSLATPWRWLLEVSGGGVDVRMRISALAAAAAVVFALCLLRLVHPVTRSPATSASTAAGATVGADVGVGARALAWVVVLAGGYALAASYSLPWYDLMVWSALPAVTVGAVDAVLLARLWVMAMAYTPGRVLGMTPGVEDVTMAVRTQVAPAVLLAAWVWLVRTAWRDGSWPRRAARPGGSAPRR</sequence>
<keyword evidence="1" id="KW-1133">Transmembrane helix</keyword>
<evidence type="ECO:0000313" key="3">
    <source>
        <dbReference type="Proteomes" id="UP000030013"/>
    </source>
</evidence>
<keyword evidence="1" id="KW-0812">Transmembrane</keyword>
<gene>
    <name evidence="2" type="ORF">N801_16060</name>
</gene>
<feature type="transmembrane region" description="Helical" evidence="1">
    <location>
        <begin position="402"/>
        <end position="421"/>
    </location>
</feature>
<feature type="transmembrane region" description="Helical" evidence="1">
    <location>
        <begin position="64"/>
        <end position="88"/>
    </location>
</feature>
<feature type="transmembrane region" description="Helical" evidence="1">
    <location>
        <begin position="427"/>
        <end position="450"/>
    </location>
</feature>
<evidence type="ECO:0000256" key="1">
    <source>
        <dbReference type="SAM" id="Phobius"/>
    </source>
</evidence>
<proteinExistence type="predicted"/>
<keyword evidence="1" id="KW-0472">Membrane</keyword>
<comment type="caution">
    <text evidence="2">The sequence shown here is derived from an EMBL/GenBank/DDBJ whole genome shotgun (WGS) entry which is preliminary data.</text>
</comment>
<dbReference type="EMBL" id="AVPL01000079">
    <property type="protein sequence ID" value="KGN39684.1"/>
    <property type="molecule type" value="Genomic_DNA"/>
</dbReference>
<dbReference type="AlphaFoldDB" id="A0A0A0JSK2"/>
<dbReference type="Proteomes" id="UP000030013">
    <property type="component" value="Unassembled WGS sequence"/>
</dbReference>
<name>A0A0A0JSK2_9MICO</name>
<organism evidence="2 3">
    <name type="scientific">Knoellia aerolata DSM 18566</name>
    <dbReference type="NCBI Taxonomy" id="1385519"/>
    <lineage>
        <taxon>Bacteria</taxon>
        <taxon>Bacillati</taxon>
        <taxon>Actinomycetota</taxon>
        <taxon>Actinomycetes</taxon>
        <taxon>Micrococcales</taxon>
        <taxon>Intrasporangiaceae</taxon>
        <taxon>Knoellia</taxon>
    </lineage>
</organism>
<feature type="transmembrane region" description="Helical" evidence="1">
    <location>
        <begin position="227"/>
        <end position="251"/>
    </location>
</feature>